<comment type="caution">
    <text evidence="8">The sequence shown here is derived from an EMBL/GenBank/DDBJ whole genome shotgun (WGS) entry which is preliminary data.</text>
</comment>
<dbReference type="InterPro" id="IPR005825">
    <property type="entry name" value="Ribosomal_uL24_CS"/>
</dbReference>
<evidence type="ECO:0000313" key="8">
    <source>
        <dbReference type="EMBL" id="PIP22195.1"/>
    </source>
</evidence>
<evidence type="ECO:0000313" key="9">
    <source>
        <dbReference type="Proteomes" id="UP000229054"/>
    </source>
</evidence>
<dbReference type="Pfam" id="PF00467">
    <property type="entry name" value="KOW"/>
    <property type="match status" value="1"/>
</dbReference>
<keyword evidence="3 5" id="KW-0687">Ribonucleoprotein</keyword>
<evidence type="ECO:0000259" key="7">
    <source>
        <dbReference type="SMART" id="SM00739"/>
    </source>
</evidence>
<accession>A0A2G9YSH5</accession>
<feature type="domain" description="KOW" evidence="7">
    <location>
        <begin position="2"/>
        <end position="29"/>
    </location>
</feature>
<dbReference type="HAMAP" id="MF_01326_B">
    <property type="entry name" value="Ribosomal_uL24_B"/>
    <property type="match status" value="1"/>
</dbReference>
<dbReference type="GO" id="GO:0003735">
    <property type="term" value="F:structural constituent of ribosome"/>
    <property type="evidence" value="ECO:0007669"/>
    <property type="project" value="InterPro"/>
</dbReference>
<evidence type="ECO:0000256" key="1">
    <source>
        <dbReference type="ARBA" id="ARBA00010618"/>
    </source>
</evidence>
<dbReference type="SMART" id="SM00739">
    <property type="entry name" value="KOW"/>
    <property type="match status" value="1"/>
</dbReference>
<dbReference type="CDD" id="cd06089">
    <property type="entry name" value="KOW_RPL26"/>
    <property type="match status" value="1"/>
</dbReference>
<evidence type="ECO:0000256" key="5">
    <source>
        <dbReference type="HAMAP-Rule" id="MF_01326"/>
    </source>
</evidence>
<dbReference type="InterPro" id="IPR003256">
    <property type="entry name" value="Ribosomal_uL24"/>
</dbReference>
<evidence type="ECO:0000256" key="3">
    <source>
        <dbReference type="ARBA" id="ARBA00023274"/>
    </source>
</evidence>
<dbReference type="NCBIfam" id="TIGR01079">
    <property type="entry name" value="rplX_bact"/>
    <property type="match status" value="1"/>
</dbReference>
<dbReference type="InterPro" id="IPR008991">
    <property type="entry name" value="Translation_prot_SH3-like_sf"/>
</dbReference>
<evidence type="ECO:0000256" key="2">
    <source>
        <dbReference type="ARBA" id="ARBA00022980"/>
    </source>
</evidence>
<dbReference type="GO" id="GO:0006412">
    <property type="term" value="P:translation"/>
    <property type="evidence" value="ECO:0007669"/>
    <property type="project" value="UniProtKB-UniRule"/>
</dbReference>
<dbReference type="InterPro" id="IPR014722">
    <property type="entry name" value="Rib_uL2_dom2"/>
</dbReference>
<keyword evidence="5" id="KW-0694">RNA-binding</keyword>
<organism evidence="8 9">
    <name type="scientific">Candidatus Nealsonbacteria bacterium CG23_combo_of_CG06-09_8_20_14_all_39_25</name>
    <dbReference type="NCBI Taxonomy" id="1974723"/>
    <lineage>
        <taxon>Bacteria</taxon>
        <taxon>Candidatus Nealsoniibacteriota</taxon>
    </lineage>
</organism>
<dbReference type="InterPro" id="IPR005824">
    <property type="entry name" value="KOW"/>
</dbReference>
<reference evidence="8 9" key="1">
    <citation type="submission" date="2017-09" db="EMBL/GenBank/DDBJ databases">
        <title>Depth-based differentiation of microbial function through sediment-hosted aquifers and enrichment of novel symbionts in the deep terrestrial subsurface.</title>
        <authorList>
            <person name="Probst A.J."/>
            <person name="Ladd B."/>
            <person name="Jarett J.K."/>
            <person name="Geller-Mcgrath D.E."/>
            <person name="Sieber C.M."/>
            <person name="Emerson J.B."/>
            <person name="Anantharaman K."/>
            <person name="Thomas B.C."/>
            <person name="Malmstrom R."/>
            <person name="Stieglmeier M."/>
            <person name="Klingl A."/>
            <person name="Woyke T."/>
            <person name="Ryan C.M."/>
            <person name="Banfield J.F."/>
        </authorList>
    </citation>
    <scope>NUCLEOTIDE SEQUENCE [LARGE SCALE GENOMIC DNA]</scope>
    <source>
        <strain evidence="8">CG23_combo_of_CG06-09_8_20_14_all_39_25</strain>
    </source>
</reference>
<evidence type="ECO:0000256" key="6">
    <source>
        <dbReference type="RuleBase" id="RU003477"/>
    </source>
</evidence>
<dbReference type="GO" id="GO:1990904">
    <property type="term" value="C:ribonucleoprotein complex"/>
    <property type="evidence" value="ECO:0007669"/>
    <property type="project" value="UniProtKB-KW"/>
</dbReference>
<dbReference type="InterPro" id="IPR057264">
    <property type="entry name" value="Ribosomal_uL24_C"/>
</dbReference>
<dbReference type="AlphaFoldDB" id="A0A2G9YSH5"/>
<dbReference type="GO" id="GO:0005840">
    <property type="term" value="C:ribosome"/>
    <property type="evidence" value="ECO:0007669"/>
    <property type="project" value="UniProtKB-KW"/>
</dbReference>
<dbReference type="Gene3D" id="2.30.30.30">
    <property type="match status" value="1"/>
</dbReference>
<dbReference type="InterPro" id="IPR041988">
    <property type="entry name" value="Ribosomal_uL24_KOW"/>
</dbReference>
<evidence type="ECO:0000256" key="4">
    <source>
        <dbReference type="ARBA" id="ARBA00035206"/>
    </source>
</evidence>
<keyword evidence="5" id="KW-0699">rRNA-binding</keyword>
<comment type="similarity">
    <text evidence="1 5 6">Belongs to the universal ribosomal protein uL24 family.</text>
</comment>
<dbReference type="GO" id="GO:0019843">
    <property type="term" value="F:rRNA binding"/>
    <property type="evidence" value="ECO:0007669"/>
    <property type="project" value="UniProtKB-UniRule"/>
</dbReference>
<protein>
    <recommendedName>
        <fullName evidence="4 5">Large ribosomal subunit protein uL24</fullName>
    </recommendedName>
</protein>
<dbReference type="Proteomes" id="UP000229054">
    <property type="component" value="Unassembled WGS sequence"/>
</dbReference>
<comment type="subunit">
    <text evidence="5">Part of the 50S ribosomal subunit.</text>
</comment>
<keyword evidence="2 5" id="KW-0689">Ribosomal protein</keyword>
<gene>
    <name evidence="5" type="primary">rplX</name>
    <name evidence="8" type="ORF">COX38_01905</name>
</gene>
<sequence>MKVKKGDTVLIISGKDRGKKGKILEAFPEESKVVVEGANLRKKHQRPKKSGEKGQIIELATPMSVSNVKLICPKCGKAVKTGYKITEKNKFRICKQCGQEI</sequence>
<dbReference type="PANTHER" id="PTHR12903">
    <property type="entry name" value="MITOCHONDRIAL RIBOSOMAL PROTEIN L24"/>
    <property type="match status" value="1"/>
</dbReference>
<comment type="function">
    <text evidence="5">One of two assembly initiator proteins, it binds directly to the 5'-end of the 23S rRNA, where it nucleates assembly of the 50S subunit.</text>
</comment>
<dbReference type="Pfam" id="PF17136">
    <property type="entry name" value="ribosomal_L24"/>
    <property type="match status" value="1"/>
</dbReference>
<name>A0A2G9YSH5_9BACT</name>
<dbReference type="EMBL" id="PCRN01000067">
    <property type="protein sequence ID" value="PIP22195.1"/>
    <property type="molecule type" value="Genomic_DNA"/>
</dbReference>
<proteinExistence type="inferred from homology"/>
<comment type="function">
    <text evidence="5">One of the proteins that surrounds the polypeptide exit tunnel on the outside of the subunit.</text>
</comment>
<dbReference type="PROSITE" id="PS01108">
    <property type="entry name" value="RIBOSOMAL_L24"/>
    <property type="match status" value="1"/>
</dbReference>
<dbReference type="SUPFAM" id="SSF50104">
    <property type="entry name" value="Translation proteins SH3-like domain"/>
    <property type="match status" value="1"/>
</dbReference>